<dbReference type="GO" id="GO:0016208">
    <property type="term" value="F:AMP binding"/>
    <property type="evidence" value="ECO:0007669"/>
    <property type="project" value="TreeGrafter"/>
</dbReference>
<accession>A0A1U7CTX5</accession>
<dbReference type="EC" id="2.4.2.7" evidence="7 12"/>
<sequence>MSASASIDVRDWIRDIPDFPKPGVLFKDITPLLSNPDAFRTSIDQLEEQFRDRGVDVIAAAEARGFIFGAPLAVRMNAGFVPIRKPGKLPYATIAQEYALEYGNDRLEIHSDALAPGRRVLLIDDVLATGGTMRACCDLVNSTGAELIACAFIIELSFLGGRAKLEPSEVFSLITY</sequence>
<dbReference type="NCBIfam" id="TIGR01090">
    <property type="entry name" value="apt"/>
    <property type="match status" value="1"/>
</dbReference>
<dbReference type="AlphaFoldDB" id="A0A1U7CTX5"/>
<dbReference type="EMBL" id="CP019082">
    <property type="protein sequence ID" value="APW62397.1"/>
    <property type="molecule type" value="Genomic_DNA"/>
</dbReference>
<evidence type="ECO:0000256" key="10">
    <source>
        <dbReference type="ARBA" id="ARBA00022679"/>
    </source>
</evidence>
<evidence type="ECO:0000256" key="6">
    <source>
        <dbReference type="ARBA" id="ARBA00011738"/>
    </source>
</evidence>
<dbReference type="GO" id="GO:0003999">
    <property type="term" value="F:adenine phosphoribosyltransferase activity"/>
    <property type="evidence" value="ECO:0007669"/>
    <property type="project" value="UniProtKB-UniRule"/>
</dbReference>
<evidence type="ECO:0000256" key="7">
    <source>
        <dbReference type="ARBA" id="ARBA00011893"/>
    </source>
</evidence>
<dbReference type="GO" id="GO:0006168">
    <property type="term" value="P:adenine salvage"/>
    <property type="evidence" value="ECO:0007669"/>
    <property type="project" value="InterPro"/>
</dbReference>
<dbReference type="InterPro" id="IPR005764">
    <property type="entry name" value="Ade_phspho_trans"/>
</dbReference>
<dbReference type="NCBIfam" id="NF002636">
    <property type="entry name" value="PRK02304.1-5"/>
    <property type="match status" value="1"/>
</dbReference>
<dbReference type="GO" id="GO:0006166">
    <property type="term" value="P:purine ribonucleoside salvage"/>
    <property type="evidence" value="ECO:0007669"/>
    <property type="project" value="UniProtKB-UniRule"/>
</dbReference>
<evidence type="ECO:0000256" key="12">
    <source>
        <dbReference type="HAMAP-Rule" id="MF_00004"/>
    </source>
</evidence>
<dbReference type="STRING" id="1387353.BSF38_03936"/>
<evidence type="ECO:0000256" key="1">
    <source>
        <dbReference type="ARBA" id="ARBA00000868"/>
    </source>
</evidence>
<dbReference type="InterPro" id="IPR029057">
    <property type="entry name" value="PRTase-like"/>
</dbReference>
<dbReference type="PANTHER" id="PTHR32315:SF3">
    <property type="entry name" value="ADENINE PHOSPHORIBOSYLTRANSFERASE"/>
    <property type="match status" value="1"/>
</dbReference>
<dbReference type="HAMAP" id="MF_00004">
    <property type="entry name" value="Aden_phosphoribosyltr"/>
    <property type="match status" value="1"/>
</dbReference>
<dbReference type="KEGG" id="pbor:BSF38_03936"/>
<keyword evidence="15" id="KW-1185">Reference proteome</keyword>
<dbReference type="FunFam" id="3.40.50.2020:FF:000004">
    <property type="entry name" value="Adenine phosphoribosyltransferase"/>
    <property type="match status" value="1"/>
</dbReference>
<keyword evidence="9 12" id="KW-0328">Glycosyltransferase</keyword>
<comment type="subcellular location">
    <subcellularLocation>
        <location evidence="3 12">Cytoplasm</location>
    </subcellularLocation>
</comment>
<evidence type="ECO:0000256" key="4">
    <source>
        <dbReference type="ARBA" id="ARBA00004659"/>
    </source>
</evidence>
<reference evidence="15" key="1">
    <citation type="submission" date="2016-12" db="EMBL/GenBank/DDBJ databases">
        <title>Comparative genomics of four Isosphaeraceae planctomycetes: a common pool of plasmids and glycoside hydrolase genes.</title>
        <authorList>
            <person name="Ivanova A."/>
        </authorList>
    </citation>
    <scope>NUCLEOTIDE SEQUENCE [LARGE SCALE GENOMIC DNA]</scope>
    <source>
        <strain evidence="15">PX4</strain>
    </source>
</reference>
<evidence type="ECO:0000256" key="5">
    <source>
        <dbReference type="ARBA" id="ARBA00008391"/>
    </source>
</evidence>
<comment type="subunit">
    <text evidence="6 12">Homodimer.</text>
</comment>
<comment type="catalytic activity">
    <reaction evidence="1 12">
        <text>AMP + diphosphate = 5-phospho-alpha-D-ribose 1-diphosphate + adenine</text>
        <dbReference type="Rhea" id="RHEA:16609"/>
        <dbReference type="ChEBI" id="CHEBI:16708"/>
        <dbReference type="ChEBI" id="CHEBI:33019"/>
        <dbReference type="ChEBI" id="CHEBI:58017"/>
        <dbReference type="ChEBI" id="CHEBI:456215"/>
        <dbReference type="EC" id="2.4.2.7"/>
    </reaction>
</comment>
<dbReference type="UniPathway" id="UPA00588">
    <property type="reaction ID" value="UER00646"/>
</dbReference>
<dbReference type="GO" id="GO:0002055">
    <property type="term" value="F:adenine binding"/>
    <property type="evidence" value="ECO:0007669"/>
    <property type="project" value="TreeGrafter"/>
</dbReference>
<protein>
    <recommendedName>
        <fullName evidence="7 12">Adenine phosphoribosyltransferase</fullName>
        <shortName evidence="12">APRT</shortName>
        <ecNumber evidence="7 12">2.4.2.7</ecNumber>
    </recommendedName>
</protein>
<comment type="function">
    <text evidence="2 12">Catalyzes a salvage reaction resulting in the formation of AMP, that is energically less costly than de novo synthesis.</text>
</comment>
<dbReference type="PANTHER" id="PTHR32315">
    <property type="entry name" value="ADENINE PHOSPHORIBOSYLTRANSFERASE"/>
    <property type="match status" value="1"/>
</dbReference>
<comment type="similarity">
    <text evidence="5 12">Belongs to the purine/pyrimidine phosphoribosyltransferase family.</text>
</comment>
<dbReference type="CDD" id="cd06223">
    <property type="entry name" value="PRTases_typeI"/>
    <property type="match status" value="1"/>
</dbReference>
<evidence type="ECO:0000256" key="2">
    <source>
        <dbReference type="ARBA" id="ARBA00003968"/>
    </source>
</evidence>
<comment type="pathway">
    <text evidence="4 12">Purine metabolism; AMP biosynthesis via salvage pathway; AMP from adenine: step 1/1.</text>
</comment>
<dbReference type="SUPFAM" id="SSF53271">
    <property type="entry name" value="PRTase-like"/>
    <property type="match status" value="1"/>
</dbReference>
<feature type="domain" description="Phosphoribosyltransferase" evidence="13">
    <location>
        <begin position="37"/>
        <end position="154"/>
    </location>
</feature>
<keyword evidence="11 12" id="KW-0660">Purine salvage</keyword>
<evidence type="ECO:0000256" key="9">
    <source>
        <dbReference type="ARBA" id="ARBA00022676"/>
    </source>
</evidence>
<evidence type="ECO:0000313" key="14">
    <source>
        <dbReference type="EMBL" id="APW62397.1"/>
    </source>
</evidence>
<organism evidence="14 15">
    <name type="scientific">Paludisphaera borealis</name>
    <dbReference type="NCBI Taxonomy" id="1387353"/>
    <lineage>
        <taxon>Bacteria</taxon>
        <taxon>Pseudomonadati</taxon>
        <taxon>Planctomycetota</taxon>
        <taxon>Planctomycetia</taxon>
        <taxon>Isosphaerales</taxon>
        <taxon>Isosphaeraceae</taxon>
        <taxon>Paludisphaera</taxon>
    </lineage>
</organism>
<evidence type="ECO:0000256" key="11">
    <source>
        <dbReference type="ARBA" id="ARBA00022726"/>
    </source>
</evidence>
<gene>
    <name evidence="12 14" type="primary">apt</name>
    <name evidence="14" type="ORF">BSF38_03936</name>
</gene>
<evidence type="ECO:0000313" key="15">
    <source>
        <dbReference type="Proteomes" id="UP000186309"/>
    </source>
</evidence>
<evidence type="ECO:0000256" key="3">
    <source>
        <dbReference type="ARBA" id="ARBA00004496"/>
    </source>
</evidence>
<dbReference type="Proteomes" id="UP000186309">
    <property type="component" value="Chromosome"/>
</dbReference>
<dbReference type="InterPro" id="IPR000836">
    <property type="entry name" value="PRTase_dom"/>
</dbReference>
<name>A0A1U7CTX5_9BACT</name>
<dbReference type="GO" id="GO:0005737">
    <property type="term" value="C:cytoplasm"/>
    <property type="evidence" value="ECO:0007669"/>
    <property type="project" value="UniProtKB-SubCell"/>
</dbReference>
<keyword evidence="10 12" id="KW-0808">Transferase</keyword>
<evidence type="ECO:0000259" key="13">
    <source>
        <dbReference type="Pfam" id="PF00156"/>
    </source>
</evidence>
<dbReference type="Pfam" id="PF00156">
    <property type="entry name" value="Pribosyltran"/>
    <property type="match status" value="1"/>
</dbReference>
<keyword evidence="8 12" id="KW-0963">Cytoplasm</keyword>
<evidence type="ECO:0000256" key="8">
    <source>
        <dbReference type="ARBA" id="ARBA00022490"/>
    </source>
</evidence>
<dbReference type="NCBIfam" id="NF002634">
    <property type="entry name" value="PRK02304.1-3"/>
    <property type="match status" value="1"/>
</dbReference>
<proteinExistence type="inferred from homology"/>
<dbReference type="RefSeq" id="WP_076348471.1">
    <property type="nucleotide sequence ID" value="NZ_CP019082.1"/>
</dbReference>
<dbReference type="Gene3D" id="3.40.50.2020">
    <property type="match status" value="1"/>
</dbReference>
<dbReference type="GO" id="GO:0044209">
    <property type="term" value="P:AMP salvage"/>
    <property type="evidence" value="ECO:0007669"/>
    <property type="project" value="UniProtKB-UniRule"/>
</dbReference>
<dbReference type="InterPro" id="IPR050054">
    <property type="entry name" value="UPRTase/APRTase"/>
</dbReference>
<dbReference type="OrthoDB" id="9803963at2"/>